<sequence length="431" mass="48777">MTRKMKDSGVEWIGEIPEDWVINPLSNRFKEHKVKNIGNTEKNVLSLSYGHIVKRNVDNNKGLLPESFETYNIVFPGNIVLRLTDLQNDQKSWRVGLVKDKGIITSAYLTLEAECNDISNTFYYYLFHIYDRTKIIYNMGNGVRQNLKYSELCKLPIVVPPIEQQNHIASFLDTKCSLIDAAVQKERGIIGKLKEYRQAVITEAVTKGIRAGVPMKDSGVEWIGEIPEGWDVIKLGFVADVQTGPFGSQLHNEDYVEEGTPIITVEHFGDNIINHSNLPLVSDEDVIRLKKYILIDGDLVFSRVGSVDRCVLVSPEEQGWLFSGRCLRVRLGNNVNKKFINYCFNKKAFREYMNLIAVGSTMPSINTSILSNVKIPMPSFEEQTSIVFHLDAKCSAIDATIQKRELAIEKLTAYKQSLIYECVTGKKEVLG</sequence>
<dbReference type="Gene3D" id="1.10.287.1120">
    <property type="entry name" value="Bipartite methylase S protein"/>
    <property type="match status" value="1"/>
</dbReference>
<dbReference type="SUPFAM" id="SSF116734">
    <property type="entry name" value="DNA methylase specificity domain"/>
    <property type="match status" value="2"/>
</dbReference>
<dbReference type="AlphaFoldDB" id="A0A644UFK3"/>
<dbReference type="GO" id="GO:0003677">
    <property type="term" value="F:DNA binding"/>
    <property type="evidence" value="ECO:0007669"/>
    <property type="project" value="UniProtKB-KW"/>
</dbReference>
<dbReference type="InterPro" id="IPR044946">
    <property type="entry name" value="Restrct_endonuc_typeI_TRD_sf"/>
</dbReference>
<proteinExistence type="inferred from homology"/>
<keyword evidence="3" id="KW-0238">DNA-binding</keyword>
<evidence type="ECO:0000259" key="4">
    <source>
        <dbReference type="Pfam" id="PF01420"/>
    </source>
</evidence>
<dbReference type="PANTHER" id="PTHR30408">
    <property type="entry name" value="TYPE-1 RESTRICTION ENZYME ECOKI SPECIFICITY PROTEIN"/>
    <property type="match status" value="1"/>
</dbReference>
<comment type="caution">
    <text evidence="5">The sequence shown here is derived from an EMBL/GenBank/DDBJ whole genome shotgun (WGS) entry which is preliminary data.</text>
</comment>
<feature type="domain" description="Type I restriction modification DNA specificity" evidence="4">
    <location>
        <begin position="227"/>
        <end position="395"/>
    </location>
</feature>
<dbReference type="EMBL" id="VSSQ01000109">
    <property type="protein sequence ID" value="MPL77659.1"/>
    <property type="molecule type" value="Genomic_DNA"/>
</dbReference>
<dbReference type="InterPro" id="IPR000055">
    <property type="entry name" value="Restrct_endonuc_typeI_TRD"/>
</dbReference>
<dbReference type="Pfam" id="PF01420">
    <property type="entry name" value="Methylase_S"/>
    <property type="match status" value="2"/>
</dbReference>
<evidence type="ECO:0000256" key="3">
    <source>
        <dbReference type="ARBA" id="ARBA00023125"/>
    </source>
</evidence>
<gene>
    <name evidence="5" type="primary">hsdS_2</name>
    <name evidence="5" type="ORF">SDC9_23516</name>
</gene>
<evidence type="ECO:0000256" key="1">
    <source>
        <dbReference type="ARBA" id="ARBA00010923"/>
    </source>
</evidence>
<comment type="similarity">
    <text evidence="1">Belongs to the type-I restriction system S methylase family.</text>
</comment>
<dbReference type="PANTHER" id="PTHR30408:SF12">
    <property type="entry name" value="TYPE I RESTRICTION ENZYME MJAVIII SPECIFICITY SUBUNIT"/>
    <property type="match status" value="1"/>
</dbReference>
<accession>A0A644UFK3</accession>
<keyword evidence="2" id="KW-0680">Restriction system</keyword>
<dbReference type="GO" id="GO:0009307">
    <property type="term" value="P:DNA restriction-modification system"/>
    <property type="evidence" value="ECO:0007669"/>
    <property type="project" value="UniProtKB-KW"/>
</dbReference>
<dbReference type="Gene3D" id="3.90.220.20">
    <property type="entry name" value="DNA methylase specificity domains"/>
    <property type="match status" value="2"/>
</dbReference>
<dbReference type="InterPro" id="IPR052021">
    <property type="entry name" value="Type-I_RS_S_subunit"/>
</dbReference>
<feature type="domain" description="Type I restriction modification DNA specificity" evidence="4">
    <location>
        <begin position="110"/>
        <end position="174"/>
    </location>
</feature>
<reference evidence="5" key="1">
    <citation type="submission" date="2019-08" db="EMBL/GenBank/DDBJ databases">
        <authorList>
            <person name="Kucharzyk K."/>
            <person name="Murdoch R.W."/>
            <person name="Higgins S."/>
            <person name="Loffler F."/>
        </authorList>
    </citation>
    <scope>NUCLEOTIDE SEQUENCE</scope>
</reference>
<evidence type="ECO:0000313" key="5">
    <source>
        <dbReference type="EMBL" id="MPL77659.1"/>
    </source>
</evidence>
<evidence type="ECO:0000256" key="2">
    <source>
        <dbReference type="ARBA" id="ARBA00022747"/>
    </source>
</evidence>
<protein>
    <submittedName>
        <fullName evidence="5">Type-1 restriction enzyme EcoKI specificity protein</fullName>
    </submittedName>
</protein>
<organism evidence="5">
    <name type="scientific">bioreactor metagenome</name>
    <dbReference type="NCBI Taxonomy" id="1076179"/>
    <lineage>
        <taxon>unclassified sequences</taxon>
        <taxon>metagenomes</taxon>
        <taxon>ecological metagenomes</taxon>
    </lineage>
</organism>
<name>A0A644UFK3_9ZZZZ</name>